<proteinExistence type="predicted"/>
<keyword evidence="2" id="KW-1185">Reference proteome</keyword>
<evidence type="ECO:0008006" key="3">
    <source>
        <dbReference type="Google" id="ProtNLM"/>
    </source>
</evidence>
<dbReference type="OrthoDB" id="5737962at2"/>
<name>A0A1H6U886_9GAMM</name>
<reference evidence="2" key="1">
    <citation type="submission" date="2016-10" db="EMBL/GenBank/DDBJ databases">
        <authorList>
            <person name="Varghese N."/>
            <person name="Submissions S."/>
        </authorList>
    </citation>
    <scope>NUCLEOTIDE SEQUENCE [LARGE SCALE GENOMIC DNA]</scope>
    <source>
        <strain evidence="2">DSM 7165</strain>
    </source>
</reference>
<protein>
    <recommendedName>
        <fullName evidence="3">VacJ</fullName>
    </recommendedName>
</protein>
<dbReference type="Proteomes" id="UP000242999">
    <property type="component" value="Unassembled WGS sequence"/>
</dbReference>
<dbReference type="STRING" id="64971.SAMN05421831_11539"/>
<organism evidence="1 2">
    <name type="scientific">Allopseudospirillum japonicum</name>
    <dbReference type="NCBI Taxonomy" id="64971"/>
    <lineage>
        <taxon>Bacteria</taxon>
        <taxon>Pseudomonadati</taxon>
        <taxon>Pseudomonadota</taxon>
        <taxon>Gammaproteobacteria</taxon>
        <taxon>Oceanospirillales</taxon>
        <taxon>Oceanospirillaceae</taxon>
        <taxon>Allopseudospirillum</taxon>
    </lineage>
</organism>
<dbReference type="RefSeq" id="WP_093312050.1">
    <property type="nucleotide sequence ID" value="NZ_FNYH01000015.1"/>
</dbReference>
<accession>A0A1H6U886</accession>
<evidence type="ECO:0000313" key="2">
    <source>
        <dbReference type="Proteomes" id="UP000242999"/>
    </source>
</evidence>
<dbReference type="EMBL" id="FNYH01000015">
    <property type="protein sequence ID" value="SEI88541.1"/>
    <property type="molecule type" value="Genomic_DNA"/>
</dbReference>
<evidence type="ECO:0000313" key="1">
    <source>
        <dbReference type="EMBL" id="SEI88541.1"/>
    </source>
</evidence>
<dbReference type="AlphaFoldDB" id="A0A1H6U886"/>
<sequence>MKMLNRSAISVKLKQDFVNWINALEPESNEGVDLSLEEVNQESTTYLIPELDETQDWQDFVEEHFQQIFANELKSWEENAQFWPDTQDLQVFQRWLAVEPSVMVFDLDLQAPLTLIHVDEGD</sequence>
<gene>
    <name evidence="1" type="ORF">SAMN05421831_11539</name>
</gene>